<evidence type="ECO:0000313" key="3">
    <source>
        <dbReference type="Proteomes" id="UP000236379"/>
    </source>
</evidence>
<dbReference type="EMBL" id="PPPD01000001">
    <property type="protein sequence ID" value="PNY81477.1"/>
    <property type="molecule type" value="Genomic_DNA"/>
</dbReference>
<protein>
    <recommendedName>
        <fullName evidence="1">DUF7079 domain-containing protein</fullName>
    </recommendedName>
</protein>
<dbReference type="InterPro" id="IPR055507">
    <property type="entry name" value="DUF7079"/>
</dbReference>
<comment type="caution">
    <text evidence="2">The sequence shown here is derived from an EMBL/GenBank/DDBJ whole genome shotgun (WGS) entry which is preliminary data.</text>
</comment>
<gene>
    <name evidence="2" type="ORF">CVO96_08870</name>
</gene>
<accession>A0A2K3UY69</accession>
<organism evidence="2 3">
    <name type="scientific">Deinococcus koreensis</name>
    <dbReference type="NCBI Taxonomy" id="2054903"/>
    <lineage>
        <taxon>Bacteria</taxon>
        <taxon>Thermotogati</taxon>
        <taxon>Deinococcota</taxon>
        <taxon>Deinococci</taxon>
        <taxon>Deinococcales</taxon>
        <taxon>Deinococcaceae</taxon>
        <taxon>Deinococcus</taxon>
    </lineage>
</organism>
<keyword evidence="3" id="KW-1185">Reference proteome</keyword>
<feature type="domain" description="DUF7079" evidence="1">
    <location>
        <begin position="7"/>
        <end position="96"/>
    </location>
</feature>
<proteinExistence type="predicted"/>
<dbReference type="RefSeq" id="WP_103311920.1">
    <property type="nucleotide sequence ID" value="NZ_PPPD01000001.1"/>
</dbReference>
<dbReference type="Proteomes" id="UP000236379">
    <property type="component" value="Unassembled WGS sequence"/>
</dbReference>
<sequence>MTSDLARRRVAWEALSELFLDTEPDLEAIARRLGRSGFDVAELDHILRGEVAPVLGGNLLAVAGVWDAFDLEPIEARYRAGRRRPGLLGRLACHLIRDDWARVRAGMEGELR</sequence>
<dbReference type="Pfam" id="PF23296">
    <property type="entry name" value="DUF7079"/>
    <property type="match status" value="1"/>
</dbReference>
<evidence type="ECO:0000313" key="2">
    <source>
        <dbReference type="EMBL" id="PNY81477.1"/>
    </source>
</evidence>
<dbReference type="AlphaFoldDB" id="A0A2K3UY69"/>
<evidence type="ECO:0000259" key="1">
    <source>
        <dbReference type="Pfam" id="PF23296"/>
    </source>
</evidence>
<name>A0A2K3UY69_9DEIO</name>
<reference evidence="2 3" key="1">
    <citation type="submission" date="2018-01" db="EMBL/GenBank/DDBJ databases">
        <title>Deinococcus koreensis sp. nov., a radiation-resistant bacterium isolated from river water.</title>
        <authorList>
            <person name="Choi A."/>
        </authorList>
    </citation>
    <scope>NUCLEOTIDE SEQUENCE [LARGE SCALE GENOMIC DNA]</scope>
    <source>
        <strain evidence="2 3">SJW1-2</strain>
    </source>
</reference>
<dbReference type="OrthoDB" id="8684941at2"/>